<dbReference type="AlphaFoldDB" id="A0A0F9DBV2"/>
<proteinExistence type="predicted"/>
<evidence type="ECO:0000313" key="1">
    <source>
        <dbReference type="EMBL" id="KKL59149.1"/>
    </source>
</evidence>
<reference evidence="1" key="1">
    <citation type="journal article" date="2015" name="Nature">
        <title>Complex archaea that bridge the gap between prokaryotes and eukaryotes.</title>
        <authorList>
            <person name="Spang A."/>
            <person name="Saw J.H."/>
            <person name="Jorgensen S.L."/>
            <person name="Zaremba-Niedzwiedzka K."/>
            <person name="Martijn J."/>
            <person name="Lind A.E."/>
            <person name="van Eijk R."/>
            <person name="Schleper C."/>
            <person name="Guy L."/>
            <person name="Ettema T.J."/>
        </authorList>
    </citation>
    <scope>NUCLEOTIDE SEQUENCE</scope>
</reference>
<gene>
    <name evidence="1" type="ORF">LCGC14_2218230</name>
</gene>
<sequence length="246" mass="28961">MPYANIYYVKLKLELLNEKRFIFDLTPEQRYLYTGLLLLAGDTKNKVPDDENFIKNRLNLPDSLEKIRESLELIIRLFRGITRKNGYIKFNNFNKLHNQVKDSGRIPEEYPKVSVDKVRIDKVRLDKIIEKYIEAKGWNVKDNKPLLGDIYKRACKPAKQLYLLVNDEVLACELIGKISKMFETKKLSWTLETIIKHLPDYLSAPKKKETYVKSKIPERPVFNEKEAKEIRELVKDVAKKCDANKR</sequence>
<dbReference type="EMBL" id="LAZR01029586">
    <property type="protein sequence ID" value="KKL59149.1"/>
    <property type="molecule type" value="Genomic_DNA"/>
</dbReference>
<accession>A0A0F9DBV2</accession>
<comment type="caution">
    <text evidence="1">The sequence shown here is derived from an EMBL/GenBank/DDBJ whole genome shotgun (WGS) entry which is preliminary data.</text>
</comment>
<name>A0A0F9DBV2_9ZZZZ</name>
<protein>
    <submittedName>
        <fullName evidence="1">Uncharacterized protein</fullName>
    </submittedName>
</protein>
<organism evidence="1">
    <name type="scientific">marine sediment metagenome</name>
    <dbReference type="NCBI Taxonomy" id="412755"/>
    <lineage>
        <taxon>unclassified sequences</taxon>
        <taxon>metagenomes</taxon>
        <taxon>ecological metagenomes</taxon>
    </lineage>
</organism>